<accession>A0A6Q2X6C1</accession>
<dbReference type="InterPro" id="IPR038446">
    <property type="entry name" value="CEBP_ZZ_sf"/>
</dbReference>
<evidence type="ECO:0000256" key="3">
    <source>
        <dbReference type="ARBA" id="ARBA00022490"/>
    </source>
</evidence>
<dbReference type="InterPro" id="IPR032296">
    <property type="entry name" value="CEBP_ZZ"/>
</dbReference>
<dbReference type="PANTHER" id="PTHR12566:SF7">
    <property type="entry name" value="CYTOPLASMIC POLYADENYLATION ELEMENT-BINDING PROTEIN 3"/>
    <property type="match status" value="1"/>
</dbReference>
<protein>
    <recommendedName>
        <fullName evidence="7">RRM domain-containing protein</fullName>
    </recommendedName>
</protein>
<dbReference type="Proteomes" id="UP000265140">
    <property type="component" value="Chromosome 6"/>
</dbReference>
<dbReference type="GO" id="GO:0043022">
    <property type="term" value="F:ribosome binding"/>
    <property type="evidence" value="ECO:0007669"/>
    <property type="project" value="TreeGrafter"/>
</dbReference>
<gene>
    <name evidence="8" type="primary">CPEB3</name>
</gene>
<dbReference type="InterPro" id="IPR035979">
    <property type="entry name" value="RBD_domain_sf"/>
</dbReference>
<keyword evidence="9" id="KW-1185">Reference proteome</keyword>
<dbReference type="CDD" id="cd12724">
    <property type="entry name" value="RRM1_CPEB2_like"/>
    <property type="match status" value="1"/>
</dbReference>
<evidence type="ECO:0000256" key="6">
    <source>
        <dbReference type="PROSITE-ProRule" id="PRU00176"/>
    </source>
</evidence>
<dbReference type="GO" id="GO:2000766">
    <property type="term" value="P:negative regulation of cytoplasmic translation"/>
    <property type="evidence" value="ECO:0007669"/>
    <property type="project" value="TreeGrafter"/>
</dbReference>
<name>A0A6Q2X6C1_ESOLU</name>
<comment type="subcellular location">
    <subcellularLocation>
        <location evidence="1">Cytoplasm</location>
    </subcellularLocation>
</comment>
<comment type="similarity">
    <text evidence="2">Belongs to the RRM CPEB family.</text>
</comment>
<organism evidence="8 9">
    <name type="scientific">Esox lucius</name>
    <name type="common">Northern pike</name>
    <dbReference type="NCBI Taxonomy" id="8010"/>
    <lineage>
        <taxon>Eukaryota</taxon>
        <taxon>Metazoa</taxon>
        <taxon>Chordata</taxon>
        <taxon>Craniata</taxon>
        <taxon>Vertebrata</taxon>
        <taxon>Euteleostomi</taxon>
        <taxon>Actinopterygii</taxon>
        <taxon>Neopterygii</taxon>
        <taxon>Teleostei</taxon>
        <taxon>Protacanthopterygii</taxon>
        <taxon>Esociformes</taxon>
        <taxon>Esocidae</taxon>
        <taxon>Esox</taxon>
    </lineage>
</organism>
<dbReference type="SUPFAM" id="SSF54928">
    <property type="entry name" value="RNA-binding domain, RBD"/>
    <property type="match status" value="1"/>
</dbReference>
<feature type="domain" description="RRM" evidence="7">
    <location>
        <begin position="164"/>
        <end position="251"/>
    </location>
</feature>
<keyword evidence="3" id="KW-0963">Cytoplasm</keyword>
<dbReference type="InterPro" id="IPR012677">
    <property type="entry name" value="Nucleotide-bd_a/b_plait_sf"/>
</dbReference>
<dbReference type="AlphaFoldDB" id="A0A6Q2X6C1"/>
<dbReference type="Bgee" id="ENSELUG00000019251">
    <property type="expression patterns" value="Expressed in brain and 15 other cell types or tissues"/>
</dbReference>
<keyword evidence="4" id="KW-0677">Repeat</keyword>
<dbReference type="FunFam" id="4.10.640.40:FF:000001">
    <property type="entry name" value="Cytoplasmic polyadenylation element-binding 2 isoform X2"/>
    <property type="match status" value="1"/>
</dbReference>
<sequence>LGAGRDPRRAVGVGVGVGVGVPSSMNPISPMKKPYTSNVIAPPKPPRAGPLTPKSWMEDNAFRTDNSNNMLPFQDRNRPFDAFSLHSLENSLMDMIRTDHEKGRMGLNFHHPGADHIMPLNCRSSLFPFEDGFLDDGHGDPSLTPGLNSPTRCQNGERMERYSRKVFVGGLPPDIDEDEITNSFRRYGHLVVDWPHKAESKSYFPPKGYAFLLFQEETSVQALIDACMEEDGKLYLCVSSPTIKDKPVQIRPWNLSDSDFVMDGSQPLDPRKTIFVGGVPRPLRAVELAMIMDRLYGGVCYAGIDTDPELKYPKGAGRVAFSNQQSYIAAISARFVQLQHNDIDKRVEVKPYVLDDQMCDECQGGRCGGKFAPFFCANVTCLQYYCEFCWASIHSRAGREFHKPLVKEGGDRPRHVSFRWS</sequence>
<dbReference type="Pfam" id="PF16366">
    <property type="entry name" value="CEBP_ZZ"/>
    <property type="match status" value="1"/>
</dbReference>
<reference evidence="8" key="3">
    <citation type="submission" date="2025-08" db="UniProtKB">
        <authorList>
            <consortium name="Ensembl"/>
        </authorList>
    </citation>
    <scope>IDENTIFICATION</scope>
</reference>
<dbReference type="GO" id="GO:0043005">
    <property type="term" value="C:neuron projection"/>
    <property type="evidence" value="ECO:0007669"/>
    <property type="project" value="TreeGrafter"/>
</dbReference>
<dbReference type="GO" id="GO:0005737">
    <property type="term" value="C:cytoplasm"/>
    <property type="evidence" value="ECO:0007669"/>
    <property type="project" value="UniProtKB-SubCell"/>
</dbReference>
<dbReference type="FunFam" id="3.30.70.330:FF:000008">
    <property type="entry name" value="Cytoplasmic polyadenylation element-binding 2 isoform X2"/>
    <property type="match status" value="1"/>
</dbReference>
<dbReference type="InterPro" id="IPR034819">
    <property type="entry name" value="CPEB"/>
</dbReference>
<dbReference type="Ensembl" id="ENSELUT00000070408.2">
    <property type="protein sequence ID" value="ENSELUP00000048830.1"/>
    <property type="gene ID" value="ENSELUG00000019251.3"/>
</dbReference>
<reference evidence="8" key="4">
    <citation type="submission" date="2025-09" db="UniProtKB">
        <authorList>
            <consortium name="Ensembl"/>
        </authorList>
    </citation>
    <scope>IDENTIFICATION</scope>
</reference>
<dbReference type="FunFam" id="3.30.70.330:FF:000009">
    <property type="entry name" value="cytoplasmic polyadenylation element-binding protein 2 isoform X1"/>
    <property type="match status" value="1"/>
</dbReference>
<dbReference type="PANTHER" id="PTHR12566">
    <property type="entry name" value="CYTOPLASMIC POLYADENYLATION ELEMENT BINDING PROTEIN CPEB"/>
    <property type="match status" value="1"/>
</dbReference>
<dbReference type="GO" id="GO:0008135">
    <property type="term" value="F:translation factor activity, RNA binding"/>
    <property type="evidence" value="ECO:0007669"/>
    <property type="project" value="TreeGrafter"/>
</dbReference>
<evidence type="ECO:0000256" key="4">
    <source>
        <dbReference type="ARBA" id="ARBA00022737"/>
    </source>
</evidence>
<dbReference type="GO" id="GO:0005634">
    <property type="term" value="C:nucleus"/>
    <property type="evidence" value="ECO:0007669"/>
    <property type="project" value="TreeGrafter"/>
</dbReference>
<evidence type="ECO:0000313" key="9">
    <source>
        <dbReference type="Proteomes" id="UP000265140"/>
    </source>
</evidence>
<dbReference type="SMART" id="SM00360">
    <property type="entry name" value="RRM"/>
    <property type="match status" value="2"/>
</dbReference>
<dbReference type="GO" id="GO:0003730">
    <property type="term" value="F:mRNA 3'-UTR binding"/>
    <property type="evidence" value="ECO:0007669"/>
    <property type="project" value="InterPro"/>
</dbReference>
<dbReference type="CDD" id="cd12726">
    <property type="entry name" value="RRM2_CPEB2_like"/>
    <property type="match status" value="1"/>
</dbReference>
<dbReference type="GeneTree" id="ENSGT00940000158949"/>
<reference evidence="8" key="2">
    <citation type="submission" date="2020-02" db="EMBL/GenBank/DDBJ databases">
        <title>Esox lucius (northern pike) genome, fEsoLuc1, primary haplotype.</title>
        <authorList>
            <person name="Myers G."/>
            <person name="Karagic N."/>
            <person name="Meyer A."/>
            <person name="Pippel M."/>
            <person name="Reichard M."/>
            <person name="Winkler S."/>
            <person name="Tracey A."/>
            <person name="Sims Y."/>
            <person name="Howe K."/>
            <person name="Rhie A."/>
            <person name="Formenti G."/>
            <person name="Durbin R."/>
            <person name="Fedrigo O."/>
            <person name="Jarvis E.D."/>
        </authorList>
    </citation>
    <scope>NUCLEOTIDE SEQUENCE [LARGE SCALE GENOMIC DNA]</scope>
</reference>
<dbReference type="Gene3D" id="4.10.640.40">
    <property type="entry name" value="Cytoplasmic polyadenylation element-binding protein, ZZ domain"/>
    <property type="match status" value="1"/>
</dbReference>
<evidence type="ECO:0000256" key="2">
    <source>
        <dbReference type="ARBA" id="ARBA00010347"/>
    </source>
</evidence>
<evidence type="ECO:0000313" key="8">
    <source>
        <dbReference type="Ensembl" id="ENSELUP00000048830.1"/>
    </source>
</evidence>
<evidence type="ECO:0000256" key="5">
    <source>
        <dbReference type="ARBA" id="ARBA00022884"/>
    </source>
</evidence>
<dbReference type="CDD" id="cd19757">
    <property type="entry name" value="Bbox1"/>
    <property type="match status" value="1"/>
</dbReference>
<evidence type="ECO:0000259" key="7">
    <source>
        <dbReference type="PROSITE" id="PS50102"/>
    </source>
</evidence>
<dbReference type="Pfam" id="PF16367">
    <property type="entry name" value="RRM_7"/>
    <property type="match status" value="1"/>
</dbReference>
<dbReference type="GO" id="GO:0000900">
    <property type="term" value="F:mRNA regulatory element binding translation repressor activity"/>
    <property type="evidence" value="ECO:0007669"/>
    <property type="project" value="TreeGrafter"/>
</dbReference>
<feature type="domain" description="RRM" evidence="7">
    <location>
        <begin position="272"/>
        <end position="350"/>
    </location>
</feature>
<dbReference type="GO" id="GO:0045202">
    <property type="term" value="C:synapse"/>
    <property type="evidence" value="ECO:0007669"/>
    <property type="project" value="TreeGrafter"/>
</dbReference>
<dbReference type="InterPro" id="IPR000504">
    <property type="entry name" value="RRM_dom"/>
</dbReference>
<keyword evidence="5 6" id="KW-0694">RNA-binding</keyword>
<evidence type="ECO:0000256" key="1">
    <source>
        <dbReference type="ARBA" id="ARBA00004496"/>
    </source>
</evidence>
<proteinExistence type="inferred from homology"/>
<dbReference type="PROSITE" id="PS50102">
    <property type="entry name" value="RRM"/>
    <property type="match status" value="2"/>
</dbReference>
<reference evidence="9" key="1">
    <citation type="journal article" date="2014" name="PLoS ONE">
        <title>The genome and linkage map of the northern pike (Esox lucius): conserved synteny revealed between the salmonid sister group and the Neoteleostei.</title>
        <authorList>
            <person name="Rondeau E.B."/>
            <person name="Minkley D.R."/>
            <person name="Leong J.S."/>
            <person name="Messmer A.M."/>
            <person name="Jantzen J.R."/>
            <person name="von Schalburg K.R."/>
            <person name="Lemon C."/>
            <person name="Bird N.H."/>
            <person name="Koop B.F."/>
        </authorList>
    </citation>
    <scope>NUCLEOTIDE SEQUENCE</scope>
</reference>
<dbReference type="Gene3D" id="3.30.70.330">
    <property type="match status" value="2"/>
</dbReference>